<feature type="transmembrane region" description="Helical" evidence="5">
    <location>
        <begin position="114"/>
        <end position="136"/>
    </location>
</feature>
<comment type="similarity">
    <text evidence="1">Belongs to the Gfa family.</text>
</comment>
<reference evidence="7 8" key="1">
    <citation type="submission" date="2023-10" db="EMBL/GenBank/DDBJ databases">
        <title>Roseovarius strain S88 nov., isolated from a marine algae.</title>
        <authorList>
            <person name="Lee M.W."/>
            <person name="Lee J.K."/>
            <person name="Kim J.M."/>
            <person name="Choi D.G."/>
            <person name="Baek J.H."/>
            <person name="Bayburt H."/>
            <person name="Jung J.J."/>
            <person name="Han D.M."/>
            <person name="Jeon C.O."/>
        </authorList>
    </citation>
    <scope>NUCLEOTIDE SEQUENCE [LARGE SCALE GENOMIC DNA]</scope>
    <source>
        <strain evidence="7 8">S88</strain>
    </source>
</reference>
<keyword evidence="8" id="KW-1185">Reference proteome</keyword>
<evidence type="ECO:0000313" key="7">
    <source>
        <dbReference type="EMBL" id="WWR46187.1"/>
    </source>
</evidence>
<keyword evidence="5" id="KW-1133">Transmembrane helix</keyword>
<accession>A0ABZ2HIK2</accession>
<evidence type="ECO:0000256" key="5">
    <source>
        <dbReference type="SAM" id="Phobius"/>
    </source>
</evidence>
<sequence>MSVDREPRHRLYCHCSVCQRVYGQPYADVTILPAAAVSVPENTRITFDRYKSPPAIRRGMCPDCKTPVVGFMTYGPGLRLAYIPATAFKTNPPETKPMVHLFYKTRQADVEDRLPKIAGTIASFIAGTPLVLGALFSRR</sequence>
<proteinExistence type="inferred from homology"/>
<dbReference type="PANTHER" id="PTHR33337:SF40">
    <property type="entry name" value="CENP-V_GFA DOMAIN-CONTAINING PROTEIN-RELATED"/>
    <property type="match status" value="1"/>
</dbReference>
<feature type="domain" description="CENP-V/GFA" evidence="6">
    <location>
        <begin position="2"/>
        <end position="104"/>
    </location>
</feature>
<dbReference type="PANTHER" id="PTHR33337">
    <property type="entry name" value="GFA DOMAIN-CONTAINING PROTEIN"/>
    <property type="match status" value="1"/>
</dbReference>
<keyword evidence="5" id="KW-0812">Transmembrane</keyword>
<dbReference type="Pfam" id="PF04828">
    <property type="entry name" value="GFA"/>
    <property type="match status" value="1"/>
</dbReference>
<protein>
    <submittedName>
        <fullName evidence="7">GFA family protein</fullName>
    </submittedName>
</protein>
<keyword evidence="4" id="KW-0456">Lyase</keyword>
<evidence type="ECO:0000256" key="3">
    <source>
        <dbReference type="ARBA" id="ARBA00022833"/>
    </source>
</evidence>
<keyword evidence="5" id="KW-0472">Membrane</keyword>
<keyword evidence="2" id="KW-0479">Metal-binding</keyword>
<evidence type="ECO:0000259" key="6">
    <source>
        <dbReference type="Pfam" id="PF04828"/>
    </source>
</evidence>
<evidence type="ECO:0000313" key="8">
    <source>
        <dbReference type="Proteomes" id="UP001364156"/>
    </source>
</evidence>
<evidence type="ECO:0000256" key="1">
    <source>
        <dbReference type="ARBA" id="ARBA00005495"/>
    </source>
</evidence>
<keyword evidence="3" id="KW-0862">Zinc</keyword>
<organism evidence="7 8">
    <name type="scientific">Roseovarius phycicola</name>
    <dbReference type="NCBI Taxonomy" id="3080976"/>
    <lineage>
        <taxon>Bacteria</taxon>
        <taxon>Pseudomonadati</taxon>
        <taxon>Pseudomonadota</taxon>
        <taxon>Alphaproteobacteria</taxon>
        <taxon>Rhodobacterales</taxon>
        <taxon>Roseobacteraceae</taxon>
        <taxon>Roseovarius</taxon>
    </lineage>
</organism>
<dbReference type="EMBL" id="CP146069">
    <property type="protein sequence ID" value="WWR46187.1"/>
    <property type="molecule type" value="Genomic_DNA"/>
</dbReference>
<dbReference type="SUPFAM" id="SSF51316">
    <property type="entry name" value="Mss4-like"/>
    <property type="match status" value="1"/>
</dbReference>
<dbReference type="Proteomes" id="UP001364156">
    <property type="component" value="Chromosome"/>
</dbReference>
<dbReference type="RefSeq" id="WP_338549068.1">
    <property type="nucleotide sequence ID" value="NZ_CP146069.1"/>
</dbReference>
<evidence type="ECO:0000256" key="4">
    <source>
        <dbReference type="ARBA" id="ARBA00023239"/>
    </source>
</evidence>
<name>A0ABZ2HIK2_9RHOB</name>
<evidence type="ECO:0000256" key="2">
    <source>
        <dbReference type="ARBA" id="ARBA00022723"/>
    </source>
</evidence>
<dbReference type="Gene3D" id="3.90.1590.10">
    <property type="entry name" value="glutathione-dependent formaldehyde- activating enzyme (gfa)"/>
    <property type="match status" value="1"/>
</dbReference>
<gene>
    <name evidence="7" type="ORF">RZ517_15645</name>
</gene>
<dbReference type="InterPro" id="IPR006913">
    <property type="entry name" value="CENP-V/GFA"/>
</dbReference>
<dbReference type="InterPro" id="IPR011057">
    <property type="entry name" value="Mss4-like_sf"/>
</dbReference>